<gene>
    <name evidence="2" type="ORF">GH723_02890</name>
</gene>
<dbReference type="KEGG" id="atq:GH723_02890"/>
<keyword evidence="3" id="KW-1185">Reference proteome</keyword>
<feature type="transmembrane region" description="Helical" evidence="1">
    <location>
        <begin position="117"/>
        <end position="135"/>
    </location>
</feature>
<accession>A0A5Q2RHT9</accession>
<feature type="transmembrane region" description="Helical" evidence="1">
    <location>
        <begin position="73"/>
        <end position="97"/>
    </location>
</feature>
<keyword evidence="1" id="KW-0472">Membrane</keyword>
<sequence>MFEPRSLRAGLIASGAFVVFYAAVVGGASRSIEHLADQARTDWYLLVPIIAGFGVQVALMIELRHRHRMHAQAMAAGGAGAGASTAGMVACCAHHIAELVPLLGATGAAAFLTDWRIAFMVVGIGINALAIAISARRLRQFTTGPEGEVACAHA</sequence>
<feature type="transmembrane region" description="Helical" evidence="1">
    <location>
        <begin position="43"/>
        <end position="61"/>
    </location>
</feature>
<keyword evidence="1" id="KW-0812">Transmembrane</keyword>
<evidence type="ECO:0000313" key="2">
    <source>
        <dbReference type="EMBL" id="QGG94131.1"/>
    </source>
</evidence>
<evidence type="ECO:0000256" key="1">
    <source>
        <dbReference type="SAM" id="Phobius"/>
    </source>
</evidence>
<keyword evidence="1" id="KW-1133">Transmembrane helix</keyword>
<dbReference type="RefSeq" id="WP_153758237.1">
    <property type="nucleotide sequence ID" value="NZ_CP045851.1"/>
</dbReference>
<evidence type="ECO:0000313" key="3">
    <source>
        <dbReference type="Proteomes" id="UP000334019"/>
    </source>
</evidence>
<name>A0A5Q2RHT9_9ACTN</name>
<reference evidence="2 3" key="1">
    <citation type="submission" date="2019-11" db="EMBL/GenBank/DDBJ databases">
        <authorList>
            <person name="He Y."/>
        </authorList>
    </citation>
    <scope>NUCLEOTIDE SEQUENCE [LARGE SCALE GENOMIC DNA]</scope>
    <source>
        <strain evidence="2 3">SCSIO 58843</strain>
    </source>
</reference>
<proteinExistence type="predicted"/>
<protein>
    <submittedName>
        <fullName evidence="2">Uncharacterized protein</fullName>
    </submittedName>
</protein>
<dbReference type="AlphaFoldDB" id="A0A5Q2RHT9"/>
<dbReference type="EMBL" id="CP045851">
    <property type="protein sequence ID" value="QGG94131.1"/>
    <property type="molecule type" value="Genomic_DNA"/>
</dbReference>
<organism evidence="2 3">
    <name type="scientific">Actinomarinicola tropica</name>
    <dbReference type="NCBI Taxonomy" id="2789776"/>
    <lineage>
        <taxon>Bacteria</taxon>
        <taxon>Bacillati</taxon>
        <taxon>Actinomycetota</taxon>
        <taxon>Acidimicrobiia</taxon>
        <taxon>Acidimicrobiales</taxon>
        <taxon>Iamiaceae</taxon>
        <taxon>Actinomarinicola</taxon>
    </lineage>
</organism>
<dbReference type="Proteomes" id="UP000334019">
    <property type="component" value="Chromosome"/>
</dbReference>